<reference evidence="1 2" key="1">
    <citation type="submission" date="2023-01" db="EMBL/GenBank/DDBJ databases">
        <title>Analysis of 21 Apiospora genomes using comparative genomics revels a genus with tremendous synthesis potential of carbohydrate active enzymes and secondary metabolites.</title>
        <authorList>
            <person name="Sorensen T."/>
        </authorList>
    </citation>
    <scope>NUCLEOTIDE SEQUENCE [LARGE SCALE GENOMIC DNA]</scope>
    <source>
        <strain evidence="1 2">CBS 20057</strain>
    </source>
</reference>
<gene>
    <name evidence="1" type="ORF">PG991_003240</name>
</gene>
<accession>A0ABR1SHR2</accession>
<evidence type="ECO:0000313" key="1">
    <source>
        <dbReference type="EMBL" id="KAK8033842.1"/>
    </source>
</evidence>
<dbReference type="InterPro" id="IPR011990">
    <property type="entry name" value="TPR-like_helical_dom_sf"/>
</dbReference>
<evidence type="ECO:0000313" key="2">
    <source>
        <dbReference type="Proteomes" id="UP001396898"/>
    </source>
</evidence>
<name>A0ABR1SHR2_9PEZI</name>
<dbReference type="Proteomes" id="UP001396898">
    <property type="component" value="Unassembled WGS sequence"/>
</dbReference>
<dbReference type="SUPFAM" id="SSF48452">
    <property type="entry name" value="TPR-like"/>
    <property type="match status" value="1"/>
</dbReference>
<dbReference type="Gene3D" id="1.25.40.10">
    <property type="entry name" value="Tetratricopeptide repeat domain"/>
    <property type="match status" value="2"/>
</dbReference>
<protein>
    <submittedName>
        <fullName evidence="1">Uncharacterized protein</fullName>
    </submittedName>
</protein>
<comment type="caution">
    <text evidence="1">The sequence shown here is derived from an EMBL/GenBank/DDBJ whole genome shotgun (WGS) entry which is preliminary data.</text>
</comment>
<organism evidence="1 2">
    <name type="scientific">Apiospora marii</name>
    <dbReference type="NCBI Taxonomy" id="335849"/>
    <lineage>
        <taxon>Eukaryota</taxon>
        <taxon>Fungi</taxon>
        <taxon>Dikarya</taxon>
        <taxon>Ascomycota</taxon>
        <taxon>Pezizomycotina</taxon>
        <taxon>Sordariomycetes</taxon>
        <taxon>Xylariomycetidae</taxon>
        <taxon>Amphisphaeriales</taxon>
        <taxon>Apiosporaceae</taxon>
        <taxon>Apiospora</taxon>
    </lineage>
</organism>
<keyword evidence="2" id="KW-1185">Reference proteome</keyword>
<dbReference type="EMBL" id="JAQQWI010000006">
    <property type="protein sequence ID" value="KAK8033842.1"/>
    <property type="molecule type" value="Genomic_DNA"/>
</dbReference>
<proteinExistence type="predicted"/>
<sequence length="409" mass="46387">MQLGRAHPSTLRAMFQLAAARLANGDYSEARDILETMTGHSDDYFQPGMLRYRLELSRAYFLVGKTQRARKLALHVAIHQLQFDRPGTLMNGHFRNFRRADCARDHVPVQGALAYLAAKFKALVKAGSSFRVHPYFTTTLQHLATMAVRAQEEVPGEELGVLIGLIRDVKTLRNDKNIPQDMADARLDYALALLLKEMPAEEKDPLASAAELLQSVMEWRKQELGGSHLDTIRAYRELMIVYSMRALSDLTQGRPVDISLQEVQVRSCSILDSLESSLGSYHPETLQSRLWCFTVTLLISSNQRGDDDKTKSSSTGQEIYDAAYTILARARAPFVRQERYIEALKIEKTVFDLLLGAEIIEPPLRNFLEHAQKDISETIESENGTCAELEELKISFRELWQLYQKSFSM</sequence>